<dbReference type="NCBIfam" id="TIGR00555">
    <property type="entry name" value="panK_eukar"/>
    <property type="match status" value="1"/>
</dbReference>
<dbReference type="GO" id="GO:0005634">
    <property type="term" value="C:nucleus"/>
    <property type="evidence" value="ECO:0007669"/>
    <property type="project" value="TreeGrafter"/>
</dbReference>
<keyword evidence="13" id="KW-0472">Membrane</keyword>
<proteinExistence type="inferred from homology"/>
<evidence type="ECO:0000256" key="8">
    <source>
        <dbReference type="ARBA" id="ARBA00022777"/>
    </source>
</evidence>
<evidence type="ECO:0000256" key="6">
    <source>
        <dbReference type="ARBA" id="ARBA00022679"/>
    </source>
</evidence>
<evidence type="ECO:0000256" key="5">
    <source>
        <dbReference type="ARBA" id="ARBA00022490"/>
    </source>
</evidence>
<dbReference type="PANTHER" id="PTHR12280">
    <property type="entry name" value="PANTOTHENATE KINASE"/>
    <property type="match status" value="1"/>
</dbReference>
<keyword evidence="9" id="KW-0067">ATP-binding</keyword>
<dbReference type="EC" id="2.7.1.33" evidence="4"/>
<keyword evidence="13" id="KW-1133">Transmembrane helix</keyword>
<dbReference type="InterPro" id="IPR043129">
    <property type="entry name" value="ATPase_NBD"/>
</dbReference>
<dbReference type="Gene3D" id="3.30.420.40">
    <property type="match status" value="1"/>
</dbReference>
<evidence type="ECO:0000256" key="3">
    <source>
        <dbReference type="ARBA" id="ARBA00005225"/>
    </source>
</evidence>
<evidence type="ECO:0000256" key="4">
    <source>
        <dbReference type="ARBA" id="ARBA00012102"/>
    </source>
</evidence>
<evidence type="ECO:0000256" key="1">
    <source>
        <dbReference type="ARBA" id="ARBA00001206"/>
    </source>
</evidence>
<evidence type="ECO:0000256" key="12">
    <source>
        <dbReference type="SAM" id="MobiDB-lite"/>
    </source>
</evidence>
<reference evidence="16" key="1">
    <citation type="submission" date="2017-02" db="UniProtKB">
        <authorList>
            <consortium name="WormBaseParasite"/>
        </authorList>
    </citation>
    <scope>IDENTIFICATION</scope>
</reference>
<dbReference type="CDD" id="cd24122">
    <property type="entry name" value="ASKHA_NBD_PanK-II_Pank1-like"/>
    <property type="match status" value="1"/>
</dbReference>
<keyword evidence="13" id="KW-0812">Transmembrane</keyword>
<evidence type="ECO:0000256" key="2">
    <source>
        <dbReference type="ARBA" id="ARBA00004496"/>
    </source>
</evidence>
<comment type="subcellular location">
    <subcellularLocation>
        <location evidence="2">Cytoplasm</location>
    </subcellularLocation>
</comment>
<evidence type="ECO:0000313" key="14">
    <source>
        <dbReference type="EMBL" id="VDN91449.1"/>
    </source>
</evidence>
<keyword evidence="6" id="KW-0808">Transferase</keyword>
<evidence type="ECO:0000313" key="15">
    <source>
        <dbReference type="Proteomes" id="UP000278627"/>
    </source>
</evidence>
<dbReference type="Gene3D" id="3.30.420.510">
    <property type="match status" value="1"/>
</dbReference>
<dbReference type="EMBL" id="UZAD01013181">
    <property type="protein sequence ID" value="VDN91449.1"/>
    <property type="molecule type" value="Genomic_DNA"/>
</dbReference>
<dbReference type="Pfam" id="PF03630">
    <property type="entry name" value="Fumble"/>
    <property type="match status" value="1"/>
</dbReference>
<protein>
    <recommendedName>
        <fullName evidence="4">pantothenate kinase</fullName>
        <ecNumber evidence="4">2.7.1.33</ecNumber>
    </recommendedName>
</protein>
<evidence type="ECO:0000256" key="9">
    <source>
        <dbReference type="ARBA" id="ARBA00022840"/>
    </source>
</evidence>
<keyword evidence="7" id="KW-0547">Nucleotide-binding</keyword>
<feature type="transmembrane region" description="Helical" evidence="13">
    <location>
        <begin position="380"/>
        <end position="400"/>
    </location>
</feature>
<comment type="catalytic activity">
    <reaction evidence="1">
        <text>(R)-pantothenate + ATP = (R)-4'-phosphopantothenate + ADP + H(+)</text>
        <dbReference type="Rhea" id="RHEA:16373"/>
        <dbReference type="ChEBI" id="CHEBI:10986"/>
        <dbReference type="ChEBI" id="CHEBI:15378"/>
        <dbReference type="ChEBI" id="CHEBI:29032"/>
        <dbReference type="ChEBI" id="CHEBI:30616"/>
        <dbReference type="ChEBI" id="CHEBI:456216"/>
        <dbReference type="EC" id="2.7.1.33"/>
    </reaction>
</comment>
<dbReference type="Proteomes" id="UP000278627">
    <property type="component" value="Unassembled WGS sequence"/>
</dbReference>
<gene>
    <name evidence="14" type="ORF">BPAG_LOCUS10263</name>
</gene>
<evidence type="ECO:0000313" key="16">
    <source>
        <dbReference type="WBParaSite" id="BPAG_0001030101-mRNA-1"/>
    </source>
</evidence>
<dbReference type="GO" id="GO:0005829">
    <property type="term" value="C:cytosol"/>
    <property type="evidence" value="ECO:0007669"/>
    <property type="project" value="TreeGrafter"/>
</dbReference>
<evidence type="ECO:0000256" key="10">
    <source>
        <dbReference type="ARBA" id="ARBA00022993"/>
    </source>
</evidence>
<keyword evidence="10" id="KW-0173">Coenzyme A biosynthesis</keyword>
<keyword evidence="5" id="KW-0963">Cytoplasm</keyword>
<dbReference type="AlphaFoldDB" id="A0A0N4TP47"/>
<evidence type="ECO:0000256" key="7">
    <source>
        <dbReference type="ARBA" id="ARBA00022741"/>
    </source>
</evidence>
<dbReference type="InterPro" id="IPR004567">
    <property type="entry name" value="Type_II_PanK"/>
</dbReference>
<feature type="region of interest" description="Disordered" evidence="12">
    <location>
        <begin position="1"/>
        <end position="25"/>
    </location>
</feature>
<keyword evidence="8" id="KW-0418">Kinase</keyword>
<name>A0A0N4TP47_BRUPA</name>
<dbReference type="FunFam" id="3.30.420.40:FF:000025">
    <property type="entry name" value="pantothenate kinase 2, mitochondrial"/>
    <property type="match status" value="1"/>
</dbReference>
<reference evidence="14 15" key="2">
    <citation type="submission" date="2018-11" db="EMBL/GenBank/DDBJ databases">
        <authorList>
            <consortium name="Pathogen Informatics"/>
        </authorList>
    </citation>
    <scope>NUCLEOTIDE SEQUENCE [LARGE SCALE GENOMIC DNA]</scope>
</reference>
<dbReference type="STRING" id="6280.A0A0N4TP47"/>
<sequence>MSGGDPTHDTMVTGEVKKGENENRDGDVKDIRCEVVGRRQRLLSLSVPPMPWFGIDIGGTLVKLVYFEPEDHASFGRFRNYNDFIESEEEILRRRKIQRYLVTGKAYGGTGVRDDHLRLCNVGINGRVGTIHFIRFPTDRMLDFVNLVKRKGFAEMSSTVCATGGGSLKYAKEAADLGLQLHKTDELESLIKGIEFIAATNPDECYYYENPLNDILCRKVIWRWSHGRCSTSDSVPESDKKDGLQYPYIVCNIGSGVSVLAVRGHNQFKRIGGSSIGGGFFQGICAIMCGCETFEEAIELASRGDNKNVDKLVKDIYGSGYDQMGLPGDVIAASFGKIYNKMDRDKARIEDLARSALVTTTNNIGSIAFNGANTCGIDRIVFVVLILIMSFLITTAFSFINSIPGNFLRVNPIAARLLSNAMNFWSKGTKKALFLIHEGYFGAVGCLDKLVDVTETRRRIRAENQQQEDNYIKKGSKLSVE</sequence>
<evidence type="ECO:0000256" key="13">
    <source>
        <dbReference type="SAM" id="Phobius"/>
    </source>
</evidence>
<dbReference type="GO" id="GO:0015937">
    <property type="term" value="P:coenzyme A biosynthetic process"/>
    <property type="evidence" value="ECO:0007669"/>
    <property type="project" value="UniProtKB-KW"/>
</dbReference>
<comment type="similarity">
    <text evidence="11">Belongs to the type II pantothenate kinase family.</text>
</comment>
<dbReference type="GO" id="GO:0005524">
    <property type="term" value="F:ATP binding"/>
    <property type="evidence" value="ECO:0007669"/>
    <property type="project" value="UniProtKB-KW"/>
</dbReference>
<comment type="pathway">
    <text evidence="3">Cofactor biosynthesis; coenzyme A biosynthesis; CoA from (R)-pantothenate: step 1/5.</text>
</comment>
<organism evidence="16">
    <name type="scientific">Brugia pahangi</name>
    <name type="common">Filarial nematode worm</name>
    <dbReference type="NCBI Taxonomy" id="6280"/>
    <lineage>
        <taxon>Eukaryota</taxon>
        <taxon>Metazoa</taxon>
        <taxon>Ecdysozoa</taxon>
        <taxon>Nematoda</taxon>
        <taxon>Chromadorea</taxon>
        <taxon>Rhabditida</taxon>
        <taxon>Spirurina</taxon>
        <taxon>Spiruromorpha</taxon>
        <taxon>Filarioidea</taxon>
        <taxon>Onchocercidae</taxon>
        <taxon>Brugia</taxon>
    </lineage>
</organism>
<feature type="compositionally biased region" description="Basic and acidic residues" evidence="12">
    <location>
        <begin position="15"/>
        <end position="25"/>
    </location>
</feature>
<keyword evidence="15" id="KW-1185">Reference proteome</keyword>
<evidence type="ECO:0000256" key="11">
    <source>
        <dbReference type="ARBA" id="ARBA00060870"/>
    </source>
</evidence>
<dbReference type="PANTHER" id="PTHR12280:SF30">
    <property type="entry name" value="FUMBLE"/>
    <property type="match status" value="1"/>
</dbReference>
<dbReference type="WBParaSite" id="BPAG_0001030101-mRNA-1">
    <property type="protein sequence ID" value="BPAG_0001030101-mRNA-1"/>
    <property type="gene ID" value="BPAG_0001030101"/>
</dbReference>
<dbReference type="SUPFAM" id="SSF53067">
    <property type="entry name" value="Actin-like ATPase domain"/>
    <property type="match status" value="2"/>
</dbReference>
<dbReference type="GO" id="GO:0004594">
    <property type="term" value="F:pantothenate kinase activity"/>
    <property type="evidence" value="ECO:0007669"/>
    <property type="project" value="UniProtKB-EC"/>
</dbReference>
<accession>A0A0N4TP47</accession>